<sequence>MPFINIKIAGELSRDQKKQIVEEITDTMGRVANKPKQYVIVNFDETPEENWGWGGALLDGNG</sequence>
<name>A0ABQ2PMJ3_9NEIS</name>
<dbReference type="PANTHER" id="PTHR35530:SF2">
    <property type="entry name" value="BSL4019 PROTEIN"/>
    <property type="match status" value="1"/>
</dbReference>
<organism evidence="4 5">
    <name type="scientific">Silvimonas amylolytica</name>
    <dbReference type="NCBI Taxonomy" id="449663"/>
    <lineage>
        <taxon>Bacteria</taxon>
        <taxon>Pseudomonadati</taxon>
        <taxon>Pseudomonadota</taxon>
        <taxon>Betaproteobacteria</taxon>
        <taxon>Neisseriales</taxon>
        <taxon>Chitinibacteraceae</taxon>
        <taxon>Silvimonas</taxon>
    </lineage>
</organism>
<dbReference type="Gene3D" id="3.30.429.10">
    <property type="entry name" value="Macrophage Migration Inhibitory Factor"/>
    <property type="match status" value="1"/>
</dbReference>
<evidence type="ECO:0000256" key="1">
    <source>
        <dbReference type="ARBA" id="ARBA00006723"/>
    </source>
</evidence>
<keyword evidence="2" id="KW-0413">Isomerase</keyword>
<dbReference type="InterPro" id="IPR004370">
    <property type="entry name" value="4-OT-like_dom"/>
</dbReference>
<dbReference type="InterPro" id="IPR014347">
    <property type="entry name" value="Tautomerase/MIF_sf"/>
</dbReference>
<gene>
    <name evidence="4" type="ORF">GCM10010971_25060</name>
</gene>
<evidence type="ECO:0000256" key="2">
    <source>
        <dbReference type="ARBA" id="ARBA00023235"/>
    </source>
</evidence>
<evidence type="ECO:0000259" key="3">
    <source>
        <dbReference type="Pfam" id="PF01361"/>
    </source>
</evidence>
<evidence type="ECO:0000313" key="4">
    <source>
        <dbReference type="EMBL" id="GGP26687.1"/>
    </source>
</evidence>
<reference evidence="5" key="1">
    <citation type="journal article" date="2019" name="Int. J. Syst. Evol. Microbiol.">
        <title>The Global Catalogue of Microorganisms (GCM) 10K type strain sequencing project: providing services to taxonomists for standard genome sequencing and annotation.</title>
        <authorList>
            <consortium name="The Broad Institute Genomics Platform"/>
            <consortium name="The Broad Institute Genome Sequencing Center for Infectious Disease"/>
            <person name="Wu L."/>
            <person name="Ma J."/>
        </authorList>
    </citation>
    <scope>NUCLEOTIDE SEQUENCE [LARGE SCALE GENOMIC DNA]</scope>
    <source>
        <strain evidence="5">CGMCC 1.8860</strain>
    </source>
</reference>
<dbReference type="EMBL" id="BMLY01000004">
    <property type="protein sequence ID" value="GGP26687.1"/>
    <property type="molecule type" value="Genomic_DNA"/>
</dbReference>
<comment type="caution">
    <text evidence="4">The sequence shown here is derived from an EMBL/GenBank/DDBJ whole genome shotgun (WGS) entry which is preliminary data.</text>
</comment>
<accession>A0ABQ2PMJ3</accession>
<protein>
    <recommendedName>
        <fullName evidence="3">4-oxalocrotonate tautomerase-like domain-containing protein</fullName>
    </recommendedName>
</protein>
<feature type="domain" description="4-oxalocrotonate tautomerase-like" evidence="3">
    <location>
        <begin position="2"/>
        <end position="57"/>
    </location>
</feature>
<dbReference type="PANTHER" id="PTHR35530">
    <property type="entry name" value="TAUTOMERASE-RELATED"/>
    <property type="match status" value="1"/>
</dbReference>
<dbReference type="RefSeq" id="WP_188694154.1">
    <property type="nucleotide sequence ID" value="NZ_BMLY01000004.1"/>
</dbReference>
<comment type="similarity">
    <text evidence="1">Belongs to the 4-oxalocrotonate tautomerase family.</text>
</comment>
<keyword evidence="5" id="KW-1185">Reference proteome</keyword>
<proteinExistence type="inferred from homology"/>
<dbReference type="SUPFAM" id="SSF55331">
    <property type="entry name" value="Tautomerase/MIF"/>
    <property type="match status" value="1"/>
</dbReference>
<dbReference type="Pfam" id="PF01361">
    <property type="entry name" value="Tautomerase"/>
    <property type="match status" value="1"/>
</dbReference>
<evidence type="ECO:0000313" key="5">
    <source>
        <dbReference type="Proteomes" id="UP000621859"/>
    </source>
</evidence>
<dbReference type="Proteomes" id="UP000621859">
    <property type="component" value="Unassembled WGS sequence"/>
</dbReference>